<dbReference type="PROSITE" id="PS51782">
    <property type="entry name" value="LYSM"/>
    <property type="match status" value="1"/>
</dbReference>
<proteinExistence type="predicted"/>
<dbReference type="PANTHER" id="PTHR20932">
    <property type="entry name" value="LYSM AND PUTATIVE PEPTIDOGLYCAN-BINDING DOMAIN-CONTAINING PROTEIN"/>
    <property type="match status" value="1"/>
</dbReference>
<dbReference type="CDD" id="cd00118">
    <property type="entry name" value="LysM"/>
    <property type="match status" value="1"/>
</dbReference>
<dbReference type="AlphaFoldDB" id="A0AAF0J7Y4"/>
<feature type="compositionally biased region" description="Low complexity" evidence="1">
    <location>
        <begin position="83"/>
        <end position="96"/>
    </location>
</feature>
<organism evidence="3 4">
    <name type="scientific">Malassezia cuniculi</name>
    <dbReference type="NCBI Taxonomy" id="948313"/>
    <lineage>
        <taxon>Eukaryota</taxon>
        <taxon>Fungi</taxon>
        <taxon>Dikarya</taxon>
        <taxon>Basidiomycota</taxon>
        <taxon>Ustilaginomycotina</taxon>
        <taxon>Malasseziomycetes</taxon>
        <taxon>Malasseziales</taxon>
        <taxon>Malasseziaceae</taxon>
        <taxon>Malassezia</taxon>
    </lineage>
</organism>
<keyword evidence="4" id="KW-1185">Reference proteome</keyword>
<name>A0AAF0J7Y4_9BASI</name>
<feature type="domain" description="LysM" evidence="2">
    <location>
        <begin position="132"/>
        <end position="176"/>
    </location>
</feature>
<dbReference type="EMBL" id="CP119881">
    <property type="protein sequence ID" value="WFD36525.1"/>
    <property type="molecule type" value="Genomic_DNA"/>
</dbReference>
<feature type="region of interest" description="Disordered" evidence="1">
    <location>
        <begin position="81"/>
        <end position="119"/>
    </location>
</feature>
<dbReference type="PANTHER" id="PTHR20932:SF8">
    <property type="entry name" value="LD22649P"/>
    <property type="match status" value="1"/>
</dbReference>
<accession>A0AAF0J7Y4</accession>
<dbReference type="InterPro" id="IPR045030">
    <property type="entry name" value="LYSM1-4"/>
</dbReference>
<protein>
    <recommendedName>
        <fullName evidence="2">LysM domain-containing protein</fullName>
    </recommendedName>
</protein>
<gene>
    <name evidence="3" type="ORF">MCUN1_003408</name>
</gene>
<evidence type="ECO:0000259" key="2">
    <source>
        <dbReference type="PROSITE" id="PS51782"/>
    </source>
</evidence>
<feature type="region of interest" description="Disordered" evidence="1">
    <location>
        <begin position="240"/>
        <end position="318"/>
    </location>
</feature>
<dbReference type="InterPro" id="IPR018392">
    <property type="entry name" value="LysM"/>
</dbReference>
<evidence type="ECO:0000313" key="3">
    <source>
        <dbReference type="EMBL" id="WFD36525.1"/>
    </source>
</evidence>
<dbReference type="InterPro" id="IPR036779">
    <property type="entry name" value="LysM_dom_sf"/>
</dbReference>
<dbReference type="SUPFAM" id="SSF54106">
    <property type="entry name" value="LysM domain"/>
    <property type="match status" value="1"/>
</dbReference>
<dbReference type="Gene3D" id="3.10.350.10">
    <property type="entry name" value="LysM domain"/>
    <property type="match status" value="1"/>
</dbReference>
<feature type="compositionally biased region" description="Gly residues" evidence="1">
    <location>
        <begin position="244"/>
        <end position="253"/>
    </location>
</feature>
<evidence type="ECO:0000313" key="4">
    <source>
        <dbReference type="Proteomes" id="UP001219933"/>
    </source>
</evidence>
<reference evidence="3" key="1">
    <citation type="submission" date="2023-03" db="EMBL/GenBank/DDBJ databases">
        <title>Mating type loci evolution in Malassezia.</title>
        <authorList>
            <person name="Coelho M.A."/>
        </authorList>
    </citation>
    <scope>NUCLEOTIDE SEQUENCE</scope>
    <source>
        <strain evidence="3">CBS 11721</strain>
    </source>
</reference>
<sequence>MAQPLDRRVGARARRRNVAASVPASPAWMRDSPHEQIAVDTPRSPPPRSKGHAAAPQISAIDRLESWLGIKDDANASATTRVSAGASGIPGASGASVTPRNQAPRPAEHTKTPRAGSAAQVLGTSRNAVDVLVHPVAPTDTLPSIALKYGADVNVLRRSNRLWLGDAVQMRTALYIPVDCCLWKPPHADIRVLERAPDGSLHTQIELVGEEHAQQVAVAAADETDLLFFDKNEDYGETGLDDLLGGGGTGTGTGTHTSTDRKRRAPAAALARESRTPPRTQSDDPWQPNVWHVDGSERRRAVQRAPPRPTVPVPRGDVLFNNEDDLLGLDEPDSAAPKAPVRAYVSHTTDLLDDISQSLAPNTGAAAHWVRPIHDSLPNAPRPRPQPGRTVGGIFGDMVRGRISVEDAFGAAMQELQSPRSRNAVLPL</sequence>
<feature type="region of interest" description="Disordered" evidence="1">
    <location>
        <begin position="1"/>
        <end position="57"/>
    </location>
</feature>
<evidence type="ECO:0000256" key="1">
    <source>
        <dbReference type="SAM" id="MobiDB-lite"/>
    </source>
</evidence>
<dbReference type="Proteomes" id="UP001219933">
    <property type="component" value="Chromosome 5"/>
</dbReference>